<dbReference type="Gene3D" id="2.60.260.20">
    <property type="entry name" value="Urease metallochaperone UreE, N-terminal domain"/>
    <property type="match status" value="2"/>
</dbReference>
<dbReference type="CDD" id="cd10747">
    <property type="entry name" value="DnaJ_C"/>
    <property type="match status" value="1"/>
</dbReference>
<keyword evidence="4" id="KW-0346">Stress response</keyword>
<dbReference type="InterPro" id="IPR008971">
    <property type="entry name" value="HSP40/DnaJ_pept-bd"/>
</dbReference>
<gene>
    <name evidence="4" type="ORF">JBW_01178</name>
</gene>
<dbReference type="InterPro" id="IPR001623">
    <property type="entry name" value="DnaJ_domain"/>
</dbReference>
<reference evidence="4 5" key="1">
    <citation type="journal article" date="2015" name="Genome Announc.">
        <title>Complete Genome Sequence of Pelosinus fermentans JBW45, a Member of a Remarkably Competitive Group of Negativicutes in the Firmicutes Phylum.</title>
        <authorList>
            <person name="De Leon K.B."/>
            <person name="Utturkar S.M."/>
            <person name="Camilleri L.B."/>
            <person name="Elias D.A."/>
            <person name="Arkin A.P."/>
            <person name="Fields M.W."/>
            <person name="Brown S.D."/>
            <person name="Wall J.D."/>
        </authorList>
    </citation>
    <scope>NUCLEOTIDE SEQUENCE [LARGE SCALE GENOMIC DNA]</scope>
    <source>
        <strain evidence="4 5">JBW45</strain>
    </source>
</reference>
<evidence type="ECO:0000256" key="2">
    <source>
        <dbReference type="ARBA" id="ARBA00023186"/>
    </source>
</evidence>
<keyword evidence="2" id="KW-0143">Chaperone</keyword>
<dbReference type="PANTHER" id="PTHR43096:SF52">
    <property type="entry name" value="DNAJ HOMOLOG 1, MITOCHONDRIAL-RELATED"/>
    <property type="match status" value="1"/>
</dbReference>
<dbReference type="SMART" id="SM00271">
    <property type="entry name" value="DnaJ"/>
    <property type="match status" value="1"/>
</dbReference>
<dbReference type="GO" id="GO:0006260">
    <property type="term" value="P:DNA replication"/>
    <property type="evidence" value="ECO:0007669"/>
    <property type="project" value="UniProtKB-KW"/>
</dbReference>
<accession>I8TVA6</accession>
<dbReference type="PROSITE" id="PS00636">
    <property type="entry name" value="DNAJ_1"/>
    <property type="match status" value="1"/>
</dbReference>
<dbReference type="SUPFAM" id="SSF49493">
    <property type="entry name" value="HSP40/DnaJ peptide-binding domain"/>
    <property type="match status" value="2"/>
</dbReference>
<organism evidence="4 5">
    <name type="scientific">Pelosinus fermentans JBW45</name>
    <dbReference type="NCBI Taxonomy" id="1192197"/>
    <lineage>
        <taxon>Bacteria</taxon>
        <taxon>Bacillati</taxon>
        <taxon>Bacillota</taxon>
        <taxon>Negativicutes</taxon>
        <taxon>Selenomonadales</taxon>
        <taxon>Sporomusaceae</taxon>
        <taxon>Pelosinus</taxon>
    </lineage>
</organism>
<dbReference type="PRINTS" id="PR00625">
    <property type="entry name" value="JDOMAIN"/>
</dbReference>
<dbReference type="GO" id="GO:0005737">
    <property type="term" value="C:cytoplasm"/>
    <property type="evidence" value="ECO:0007669"/>
    <property type="project" value="TreeGrafter"/>
</dbReference>
<dbReference type="InterPro" id="IPR036869">
    <property type="entry name" value="J_dom_sf"/>
</dbReference>
<name>I8TVA6_9FIRM</name>
<dbReference type="InterPro" id="IPR018253">
    <property type="entry name" value="DnaJ_domain_CS"/>
</dbReference>
<dbReference type="EMBL" id="CP010978">
    <property type="protein sequence ID" value="AJQ26530.1"/>
    <property type="molecule type" value="Genomic_DNA"/>
</dbReference>
<evidence type="ECO:0000256" key="1">
    <source>
        <dbReference type="ARBA" id="ARBA00022705"/>
    </source>
</evidence>
<dbReference type="PANTHER" id="PTHR43096">
    <property type="entry name" value="DNAJ HOMOLOG 1, MITOCHONDRIAL-RELATED"/>
    <property type="match status" value="1"/>
</dbReference>
<dbReference type="GO" id="GO:0051082">
    <property type="term" value="F:unfolded protein binding"/>
    <property type="evidence" value="ECO:0007669"/>
    <property type="project" value="InterPro"/>
</dbReference>
<sequence length="330" mass="37305">MKFIDYYEVLGVPKAATDKEIKTAYRKLARQYHPDVQKGKEKKEAEEKFKEINEAYEVLGDASNREKYDKLGENWRMGQEFQPPPNASGYQTYHMDGFGFSDFFSSIFGQEFSSQRDGYGRSYQARQPRYEGDDVEATISLTVEELMAGAEKEIQIHVPVICAACEGQRFTSRGVCSTCKGAGVTEEHKKLKVKIPGKSYPGTVLRLKGMGGKGSNNGANGDLYLHAEMKPQSNWRVINQIDLEGDLTIYPEQAVLGDLVSVHTPSGIVEVKIQPGTRSGQKLRLKDRGFKKNATLGDLYIKIQIDIPWNQKTEEMKLYKQIYALRHKKI</sequence>
<dbReference type="KEGG" id="pft:JBW_01178"/>
<dbReference type="Pfam" id="PF01556">
    <property type="entry name" value="DnaJ_C"/>
    <property type="match status" value="1"/>
</dbReference>
<proteinExistence type="predicted"/>
<feature type="domain" description="J" evidence="3">
    <location>
        <begin position="5"/>
        <end position="72"/>
    </location>
</feature>
<keyword evidence="1" id="KW-0235">DNA replication</keyword>
<evidence type="ECO:0000259" key="3">
    <source>
        <dbReference type="PROSITE" id="PS50076"/>
    </source>
</evidence>
<dbReference type="GO" id="GO:0042026">
    <property type="term" value="P:protein refolding"/>
    <property type="evidence" value="ECO:0007669"/>
    <property type="project" value="TreeGrafter"/>
</dbReference>
<evidence type="ECO:0000313" key="4">
    <source>
        <dbReference type="EMBL" id="AJQ26530.1"/>
    </source>
</evidence>
<dbReference type="PROSITE" id="PS50076">
    <property type="entry name" value="DNAJ_2"/>
    <property type="match status" value="1"/>
</dbReference>
<dbReference type="HOGENOM" id="CLU_017633_0_0_9"/>
<dbReference type="Proteomes" id="UP000005361">
    <property type="component" value="Chromosome"/>
</dbReference>
<dbReference type="RefSeq" id="WP_007957134.1">
    <property type="nucleotide sequence ID" value="NZ_CP010978.1"/>
</dbReference>
<dbReference type="STRING" id="1192197.JBW_01178"/>
<dbReference type="SUPFAM" id="SSF46565">
    <property type="entry name" value="Chaperone J-domain"/>
    <property type="match status" value="1"/>
</dbReference>
<dbReference type="Gene3D" id="1.10.287.110">
    <property type="entry name" value="DnaJ domain"/>
    <property type="match status" value="1"/>
</dbReference>
<protein>
    <submittedName>
        <fullName evidence="4">Heat shock protein DnaJ domain protein</fullName>
    </submittedName>
</protein>
<dbReference type="Pfam" id="PF00226">
    <property type="entry name" value="DnaJ"/>
    <property type="match status" value="1"/>
</dbReference>
<dbReference type="CDD" id="cd06257">
    <property type="entry name" value="DnaJ"/>
    <property type="match status" value="1"/>
</dbReference>
<evidence type="ECO:0000313" key="5">
    <source>
        <dbReference type="Proteomes" id="UP000005361"/>
    </source>
</evidence>
<dbReference type="AlphaFoldDB" id="I8TVA6"/>
<dbReference type="OrthoDB" id="9779889at2"/>
<dbReference type="InterPro" id="IPR002939">
    <property type="entry name" value="DnaJ_C"/>
</dbReference>
<reference evidence="5" key="2">
    <citation type="submission" date="2015-02" db="EMBL/GenBank/DDBJ databases">
        <title>Complete Genome Sequence of Pelosinus fermentans JBW45.</title>
        <authorList>
            <person name="De Leon K.B."/>
            <person name="Utturkar S.M."/>
            <person name="Camilleri L.B."/>
            <person name="Arkin A.P."/>
            <person name="Fields M.W."/>
            <person name="Brown S.D."/>
            <person name="Wall J.D."/>
        </authorList>
    </citation>
    <scope>NUCLEOTIDE SEQUENCE [LARGE SCALE GENOMIC DNA]</scope>
    <source>
        <strain evidence="5">JBW45</strain>
    </source>
</reference>